<sequence length="106" mass="11600">MDSSSSIEKNNMTKRSMLLDRLNEVHSFPGPYTFKVIGTNSDEFLESVVRVVNETLGDGAEPDVSTRESSGGKHLSVTVSVEVSDAESVLEIYAGFRELDAARFVL</sequence>
<reference evidence="2 3" key="1">
    <citation type="submission" date="2019-06" db="EMBL/GenBank/DDBJ databases">
        <title>Persicimonas caeni gen. nov., sp. nov., a predatory bacterium isolated from solar saltern.</title>
        <authorList>
            <person name="Wang S."/>
        </authorList>
    </citation>
    <scope>NUCLEOTIDE SEQUENCE [LARGE SCALE GENOMIC DNA]</scope>
    <source>
        <strain evidence="2 3">YN101</strain>
    </source>
</reference>
<evidence type="ECO:0000313" key="2">
    <source>
        <dbReference type="EMBL" id="QDG49697.1"/>
    </source>
</evidence>
<protein>
    <submittedName>
        <fullName evidence="2">DUF493 domain-containing protein</fullName>
    </submittedName>
</protein>
<comment type="similarity">
    <text evidence="1">Belongs to the UPF0250 family.</text>
</comment>
<dbReference type="OrthoDB" id="5523904at2"/>
<keyword evidence="3" id="KW-1185">Reference proteome</keyword>
<dbReference type="SUPFAM" id="SSF117991">
    <property type="entry name" value="YbeD/HP0495-like"/>
    <property type="match status" value="1"/>
</dbReference>
<dbReference type="GO" id="GO:0005829">
    <property type="term" value="C:cytosol"/>
    <property type="evidence" value="ECO:0007669"/>
    <property type="project" value="TreeGrafter"/>
</dbReference>
<dbReference type="InterPro" id="IPR027471">
    <property type="entry name" value="YbeD-like_sf"/>
</dbReference>
<dbReference type="Proteomes" id="UP000315995">
    <property type="component" value="Chromosome"/>
</dbReference>
<dbReference type="PANTHER" id="PTHR38036:SF1">
    <property type="entry name" value="UPF0250 PROTEIN YBED"/>
    <property type="match status" value="1"/>
</dbReference>
<evidence type="ECO:0000256" key="1">
    <source>
        <dbReference type="ARBA" id="ARBA00008460"/>
    </source>
</evidence>
<evidence type="ECO:0000313" key="3">
    <source>
        <dbReference type="Proteomes" id="UP000315995"/>
    </source>
</evidence>
<proteinExistence type="inferred from homology"/>
<name>A0A4Y6PNW3_PERCE</name>
<dbReference type="AlphaFoldDB" id="A0A4Y6PNW3"/>
<gene>
    <name evidence="2" type="ORF">FIV42_02755</name>
</gene>
<dbReference type="InterPro" id="IPR007454">
    <property type="entry name" value="UPF0250_YbeD-like"/>
</dbReference>
<dbReference type="EMBL" id="CP041186">
    <property type="protein sequence ID" value="QDG49697.1"/>
    <property type="molecule type" value="Genomic_DNA"/>
</dbReference>
<accession>A0A5B8Y1C6</accession>
<organism evidence="2 3">
    <name type="scientific">Persicimonas caeni</name>
    <dbReference type="NCBI Taxonomy" id="2292766"/>
    <lineage>
        <taxon>Bacteria</taxon>
        <taxon>Deltaproteobacteria</taxon>
        <taxon>Bradymonadales</taxon>
        <taxon>Bradymonadaceae</taxon>
        <taxon>Persicimonas</taxon>
    </lineage>
</organism>
<accession>A0A4Y6PNW3</accession>
<dbReference type="Gene3D" id="3.30.70.260">
    <property type="match status" value="1"/>
</dbReference>
<dbReference type="Pfam" id="PF04359">
    <property type="entry name" value="DUF493"/>
    <property type="match status" value="1"/>
</dbReference>
<dbReference type="PANTHER" id="PTHR38036">
    <property type="entry name" value="UPF0250 PROTEIN YBED"/>
    <property type="match status" value="1"/>
</dbReference>